<evidence type="ECO:0000256" key="1">
    <source>
        <dbReference type="SAM" id="MobiDB-lite"/>
    </source>
</evidence>
<proteinExistence type="predicted"/>
<feature type="compositionally biased region" description="Polar residues" evidence="1">
    <location>
        <begin position="324"/>
        <end position="335"/>
    </location>
</feature>
<evidence type="ECO:0000313" key="2">
    <source>
        <dbReference type="EMBL" id="KAK4024418.1"/>
    </source>
</evidence>
<accession>A0ABR0AHF5</accession>
<dbReference type="InterPro" id="IPR013761">
    <property type="entry name" value="SAM/pointed_sf"/>
</dbReference>
<evidence type="ECO:0000313" key="3">
    <source>
        <dbReference type="Proteomes" id="UP001234178"/>
    </source>
</evidence>
<name>A0ABR0AHF5_9CRUS</name>
<dbReference type="Proteomes" id="UP001234178">
    <property type="component" value="Unassembled WGS sequence"/>
</dbReference>
<comment type="caution">
    <text evidence="2">The sequence shown here is derived from an EMBL/GenBank/DDBJ whole genome shotgun (WGS) entry which is preliminary data.</text>
</comment>
<feature type="compositionally biased region" description="Basic and acidic residues" evidence="1">
    <location>
        <begin position="303"/>
        <end position="312"/>
    </location>
</feature>
<feature type="region of interest" description="Disordered" evidence="1">
    <location>
        <begin position="303"/>
        <end position="341"/>
    </location>
</feature>
<keyword evidence="3" id="KW-1185">Reference proteome</keyword>
<gene>
    <name evidence="2" type="ORF">OUZ56_009840</name>
</gene>
<reference evidence="2 3" key="1">
    <citation type="journal article" date="2023" name="Nucleic Acids Res.">
        <title>The hologenome of Daphnia magna reveals possible DNA methylation and microbiome-mediated evolution of the host genome.</title>
        <authorList>
            <person name="Chaturvedi A."/>
            <person name="Li X."/>
            <person name="Dhandapani V."/>
            <person name="Marshall H."/>
            <person name="Kissane S."/>
            <person name="Cuenca-Cambronero M."/>
            <person name="Asole G."/>
            <person name="Calvet F."/>
            <person name="Ruiz-Romero M."/>
            <person name="Marangio P."/>
            <person name="Guigo R."/>
            <person name="Rago D."/>
            <person name="Mirbahai L."/>
            <person name="Eastwood N."/>
            <person name="Colbourne J.K."/>
            <person name="Zhou J."/>
            <person name="Mallon E."/>
            <person name="Orsini L."/>
        </authorList>
    </citation>
    <scope>NUCLEOTIDE SEQUENCE [LARGE SCALE GENOMIC DNA]</scope>
    <source>
        <strain evidence="2">LRV0_1</strain>
    </source>
</reference>
<protein>
    <submittedName>
        <fullName evidence="2">Uncharacterized protein</fullName>
    </submittedName>
</protein>
<dbReference type="Gene3D" id="1.10.150.50">
    <property type="entry name" value="Transcription Factor, Ets-1"/>
    <property type="match status" value="1"/>
</dbReference>
<organism evidence="2 3">
    <name type="scientific">Daphnia magna</name>
    <dbReference type="NCBI Taxonomy" id="35525"/>
    <lineage>
        <taxon>Eukaryota</taxon>
        <taxon>Metazoa</taxon>
        <taxon>Ecdysozoa</taxon>
        <taxon>Arthropoda</taxon>
        <taxon>Crustacea</taxon>
        <taxon>Branchiopoda</taxon>
        <taxon>Diplostraca</taxon>
        <taxon>Cladocera</taxon>
        <taxon>Anomopoda</taxon>
        <taxon>Daphniidae</taxon>
        <taxon>Daphnia</taxon>
    </lineage>
</organism>
<dbReference type="EMBL" id="JAOYFB010000037">
    <property type="protein sequence ID" value="KAK4024418.1"/>
    <property type="molecule type" value="Genomic_DNA"/>
</dbReference>
<sequence>MMPLNFRKVVLKLIWQSHHATGNSSASQCQPQQYSRGVWRTVPAKLPGLCLLSFPACVCSAARLPSLCLPSFPACVCSVFRPVSARLPSLYLPSCPAFIPGFYDALTKHFREENGFKTAVEAMVVDIPHAVLEADLEEVQINSQNSIELLMVYGFDFVIEEFMKEIKVLESEEGMLLDIKHRSGFRVHGTIVTLCADTKGAHEIGGFMSPSATSFCRLCDIKRPDIRNHATTDNVVLRTRKSIDEQVQFVTGNLQNGDPRNEIDGESLLLLNNAEVASMGFKIGPAAKLRKLLETLRDDESLNKQVVNKDNETGSMGGGKSLEEPSTSACTSYEQDTTEKV</sequence>